<sequence length="67" mass="7428">QVHPGSFIITFFIPESVVEILKAKVPRALLKQYSVTRLEIAGTCVYRLRKPQEKMPVTPSTSSGPVS</sequence>
<proteinExistence type="predicted"/>
<feature type="non-terminal residue" evidence="1">
    <location>
        <position position="67"/>
    </location>
</feature>
<name>A0AA35RZC4_GEOBA</name>
<dbReference type="Proteomes" id="UP001174909">
    <property type="component" value="Unassembled WGS sequence"/>
</dbReference>
<evidence type="ECO:0000313" key="2">
    <source>
        <dbReference type="Proteomes" id="UP001174909"/>
    </source>
</evidence>
<evidence type="ECO:0000313" key="1">
    <source>
        <dbReference type="EMBL" id="CAI8019351.1"/>
    </source>
</evidence>
<accession>A0AA35RZC4</accession>
<organism evidence="1 2">
    <name type="scientific">Geodia barretti</name>
    <name type="common">Barrett's horny sponge</name>
    <dbReference type="NCBI Taxonomy" id="519541"/>
    <lineage>
        <taxon>Eukaryota</taxon>
        <taxon>Metazoa</taxon>
        <taxon>Porifera</taxon>
        <taxon>Demospongiae</taxon>
        <taxon>Heteroscleromorpha</taxon>
        <taxon>Tetractinellida</taxon>
        <taxon>Astrophorina</taxon>
        <taxon>Geodiidae</taxon>
        <taxon>Geodia</taxon>
    </lineage>
</organism>
<dbReference type="AlphaFoldDB" id="A0AA35RZC4"/>
<comment type="caution">
    <text evidence="1">The sequence shown here is derived from an EMBL/GenBank/DDBJ whole genome shotgun (WGS) entry which is preliminary data.</text>
</comment>
<reference evidence="1" key="1">
    <citation type="submission" date="2023-03" db="EMBL/GenBank/DDBJ databases">
        <authorList>
            <person name="Steffen K."/>
            <person name="Cardenas P."/>
        </authorList>
    </citation>
    <scope>NUCLEOTIDE SEQUENCE</scope>
</reference>
<keyword evidence="2" id="KW-1185">Reference proteome</keyword>
<dbReference type="EMBL" id="CASHTH010001747">
    <property type="protein sequence ID" value="CAI8019351.1"/>
    <property type="molecule type" value="Genomic_DNA"/>
</dbReference>
<protein>
    <submittedName>
        <fullName evidence="1">Uncharacterized protein</fullName>
    </submittedName>
</protein>
<gene>
    <name evidence="1" type="ORF">GBAR_LOCUS11638</name>
</gene>
<feature type="non-terminal residue" evidence="1">
    <location>
        <position position="1"/>
    </location>
</feature>